<accession>A0A7S3E4X2</accession>
<evidence type="ECO:0000313" key="8">
    <source>
        <dbReference type="EMBL" id="CAE0028240.1"/>
    </source>
</evidence>
<dbReference type="GO" id="GO:0071051">
    <property type="term" value="P:poly(A)-dependent snoRNA 3'-end processing"/>
    <property type="evidence" value="ECO:0007669"/>
    <property type="project" value="TreeGrafter"/>
</dbReference>
<dbReference type="InterPro" id="IPR020568">
    <property type="entry name" value="Ribosomal_Su5_D2-typ_SF"/>
</dbReference>
<evidence type="ECO:0000256" key="1">
    <source>
        <dbReference type="ARBA" id="ARBA00004123"/>
    </source>
</evidence>
<reference evidence="8" key="1">
    <citation type="submission" date="2021-01" db="EMBL/GenBank/DDBJ databases">
        <authorList>
            <person name="Corre E."/>
            <person name="Pelletier E."/>
            <person name="Niang G."/>
            <person name="Scheremetjew M."/>
            <person name="Finn R."/>
            <person name="Kale V."/>
            <person name="Holt S."/>
            <person name="Cochrane G."/>
            <person name="Meng A."/>
            <person name="Brown T."/>
            <person name="Cohen L."/>
        </authorList>
    </citation>
    <scope>NUCLEOTIDE SEQUENCE</scope>
    <source>
        <strain evidence="8">RCC856</strain>
    </source>
</reference>
<sequence length="273" mass="28290">MVSLSVLTAVDTREETRRGHREKLAFRPVEVELGLALVGNGKVEGSARWASGGTCVTAEVKGPEATPAMAAGDAAAASGGDATTVTVKVIVRPVCGLAADREHELEDRIAKFVQSVLDRSCPPRTTVTVVVQILSEDGSLLACALNAAAVALLDAGVPLCGSPATVSIAMAQRAGSPADWVLLLEPDAREEAACEFVGTYAMLFASPGDGSGDRTQDNDNEKPSEDKGKGSMESEIVHMSCNGRATGDGTLLALSAAEKASEQMLAFMRSLFV</sequence>
<feature type="domain" description="Exoribonuclease phosphorolytic" evidence="7">
    <location>
        <begin position="26"/>
        <end position="158"/>
    </location>
</feature>
<dbReference type="PANTHER" id="PTHR11953">
    <property type="entry name" value="EXOSOME COMPLEX COMPONENT"/>
    <property type="match status" value="1"/>
</dbReference>
<proteinExistence type="inferred from homology"/>
<organism evidence="8">
    <name type="scientific">Chloropicon laureae</name>
    <dbReference type="NCBI Taxonomy" id="464258"/>
    <lineage>
        <taxon>Eukaryota</taxon>
        <taxon>Viridiplantae</taxon>
        <taxon>Chlorophyta</taxon>
        <taxon>Chloropicophyceae</taxon>
        <taxon>Chloropicales</taxon>
        <taxon>Chloropicaceae</taxon>
        <taxon>Chloropicon</taxon>
    </lineage>
</organism>
<dbReference type="InterPro" id="IPR001247">
    <property type="entry name" value="ExoRNase_PH_dom1"/>
</dbReference>
<feature type="compositionally biased region" description="Basic and acidic residues" evidence="6">
    <location>
        <begin position="211"/>
        <end position="232"/>
    </location>
</feature>
<name>A0A7S3E4X2_9CHLO</name>
<evidence type="ECO:0000256" key="4">
    <source>
        <dbReference type="ARBA" id="ARBA00022835"/>
    </source>
</evidence>
<dbReference type="GO" id="GO:0071028">
    <property type="term" value="P:nuclear mRNA surveillance"/>
    <property type="evidence" value="ECO:0007669"/>
    <property type="project" value="TreeGrafter"/>
</dbReference>
<dbReference type="SUPFAM" id="SSF54211">
    <property type="entry name" value="Ribosomal protein S5 domain 2-like"/>
    <property type="match status" value="1"/>
</dbReference>
<dbReference type="InterPro" id="IPR027408">
    <property type="entry name" value="PNPase/RNase_PH_dom_sf"/>
</dbReference>
<dbReference type="EMBL" id="HBHU01013760">
    <property type="protein sequence ID" value="CAE0028240.1"/>
    <property type="molecule type" value="Transcribed_RNA"/>
</dbReference>
<evidence type="ECO:0000256" key="5">
    <source>
        <dbReference type="ARBA" id="ARBA00023242"/>
    </source>
</evidence>
<evidence type="ECO:0000256" key="3">
    <source>
        <dbReference type="ARBA" id="ARBA00022552"/>
    </source>
</evidence>
<comment type="similarity">
    <text evidence="2">Belongs to the RNase PH family.</text>
</comment>
<evidence type="ECO:0000256" key="2">
    <source>
        <dbReference type="ARBA" id="ARBA00006678"/>
    </source>
</evidence>
<evidence type="ECO:0000256" key="6">
    <source>
        <dbReference type="SAM" id="MobiDB-lite"/>
    </source>
</evidence>
<gene>
    <name evidence="8" type="ORF">CLAU1311_LOCUS8964</name>
</gene>
<dbReference type="GO" id="GO:0000177">
    <property type="term" value="C:cytoplasmic exosome (RNase complex)"/>
    <property type="evidence" value="ECO:0007669"/>
    <property type="project" value="TreeGrafter"/>
</dbReference>
<comment type="subcellular location">
    <subcellularLocation>
        <location evidence="1">Nucleus</location>
    </subcellularLocation>
</comment>
<dbReference type="GO" id="GO:0005730">
    <property type="term" value="C:nucleolus"/>
    <property type="evidence" value="ECO:0007669"/>
    <property type="project" value="TreeGrafter"/>
</dbReference>
<evidence type="ECO:0000259" key="7">
    <source>
        <dbReference type="Pfam" id="PF01138"/>
    </source>
</evidence>
<dbReference type="GO" id="GO:0016075">
    <property type="term" value="P:rRNA catabolic process"/>
    <property type="evidence" value="ECO:0007669"/>
    <property type="project" value="TreeGrafter"/>
</dbReference>
<dbReference type="GO" id="GO:0000176">
    <property type="term" value="C:nuclear exosome (RNase complex)"/>
    <property type="evidence" value="ECO:0007669"/>
    <property type="project" value="TreeGrafter"/>
</dbReference>
<dbReference type="PANTHER" id="PTHR11953:SF1">
    <property type="entry name" value="EXOSOME COMPLEX COMPONENT RRP46"/>
    <property type="match status" value="1"/>
</dbReference>
<dbReference type="Pfam" id="PF01138">
    <property type="entry name" value="RNase_PH"/>
    <property type="match status" value="1"/>
</dbReference>
<dbReference type="InterPro" id="IPR050080">
    <property type="entry name" value="RNase_PH"/>
</dbReference>
<keyword evidence="3" id="KW-0698">rRNA processing</keyword>
<dbReference type="AlphaFoldDB" id="A0A7S3E4X2"/>
<keyword evidence="4" id="KW-0271">Exosome</keyword>
<dbReference type="GO" id="GO:0003723">
    <property type="term" value="F:RNA binding"/>
    <property type="evidence" value="ECO:0007669"/>
    <property type="project" value="TreeGrafter"/>
</dbReference>
<keyword evidence="5" id="KW-0539">Nucleus</keyword>
<protein>
    <recommendedName>
        <fullName evidence="7">Exoribonuclease phosphorolytic domain-containing protein</fullName>
    </recommendedName>
</protein>
<dbReference type="GO" id="GO:0006364">
    <property type="term" value="P:rRNA processing"/>
    <property type="evidence" value="ECO:0007669"/>
    <property type="project" value="UniProtKB-KW"/>
</dbReference>
<feature type="region of interest" description="Disordered" evidence="6">
    <location>
        <begin position="207"/>
        <end position="232"/>
    </location>
</feature>
<dbReference type="GO" id="GO:0034475">
    <property type="term" value="P:U4 snRNA 3'-end processing"/>
    <property type="evidence" value="ECO:0007669"/>
    <property type="project" value="TreeGrafter"/>
</dbReference>
<dbReference type="Gene3D" id="3.30.230.70">
    <property type="entry name" value="GHMP Kinase, N-terminal domain"/>
    <property type="match status" value="1"/>
</dbReference>